<keyword evidence="1" id="KW-0812">Transmembrane</keyword>
<keyword evidence="1" id="KW-0472">Membrane</keyword>
<sequence>MLGLSDEFLGQAAVLLLLLPVLFRPFFKKHAYADSTVTLSPLSVVLALLLIAVYGLSYALAAITVIALSVLLINIRALQRFNSRLYVDRYSMTFRIAAVIESIVVLFALAALFVLRPEPAPTEPQRTLYTGSFSRGFVPKREFFRRTSLITSLYEPRGNNAADGNNTAAGTAGSTPKKKRIAVFVPDIKNVSGDSALRLSAASMQGITVFTGDFYEPSLLKNTPNKMLFNRFYTKAFSLHRLYRNPKRFGAVKADLLVQKEAETEALLIKAGEYADSVVLVTEGDSLLCAKELYAKYPSFVRGIFDSSTLQGIENAPSGSRPDTFNSGISLSAEFKKAADYYSAQRADLLFVNPSDSLALFYTDFKNIGGFFAARRAEKTNQSPVRFAGALKSYMEKLP</sequence>
<dbReference type="EMBL" id="ATFF01000002">
    <property type="protein sequence ID" value="EPF32280.1"/>
    <property type="molecule type" value="Genomic_DNA"/>
</dbReference>
<dbReference type="Proteomes" id="UP000014541">
    <property type="component" value="Unassembled WGS sequence"/>
</dbReference>
<dbReference type="RefSeq" id="WP_016524577.1">
    <property type="nucleotide sequence ID" value="NZ_KE332518.1"/>
</dbReference>
<accession>S3K440</accession>
<dbReference type="PATRIC" id="fig|1125699.3.peg.279"/>
<comment type="caution">
    <text evidence="2">The sequence shown here is derived from an EMBL/GenBank/DDBJ whole genome shotgun (WGS) entry which is preliminary data.</text>
</comment>
<evidence type="ECO:0000313" key="3">
    <source>
        <dbReference type="Proteomes" id="UP000014541"/>
    </source>
</evidence>
<protein>
    <submittedName>
        <fullName evidence="2">Uncharacterized protein</fullName>
    </submittedName>
</protein>
<dbReference type="STRING" id="1125699.HMPREF9194_00276"/>
<organism evidence="2 3">
    <name type="scientific">Treponema maltophilum ATCC 51939</name>
    <dbReference type="NCBI Taxonomy" id="1125699"/>
    <lineage>
        <taxon>Bacteria</taxon>
        <taxon>Pseudomonadati</taxon>
        <taxon>Spirochaetota</taxon>
        <taxon>Spirochaetia</taxon>
        <taxon>Spirochaetales</taxon>
        <taxon>Treponemataceae</taxon>
        <taxon>Treponema</taxon>
    </lineage>
</organism>
<feature type="transmembrane region" description="Helical" evidence="1">
    <location>
        <begin position="47"/>
        <end position="73"/>
    </location>
</feature>
<evidence type="ECO:0000313" key="2">
    <source>
        <dbReference type="EMBL" id="EPF32280.1"/>
    </source>
</evidence>
<keyword evidence="1" id="KW-1133">Transmembrane helix</keyword>
<dbReference type="eggNOG" id="ENOG5031CI8">
    <property type="taxonomic scope" value="Bacteria"/>
</dbReference>
<gene>
    <name evidence="2" type="ORF">HMPREF9194_00276</name>
</gene>
<feature type="transmembrane region" description="Helical" evidence="1">
    <location>
        <begin position="94"/>
        <end position="115"/>
    </location>
</feature>
<keyword evidence="3" id="KW-1185">Reference proteome</keyword>
<name>S3K440_TREMA</name>
<dbReference type="AlphaFoldDB" id="S3K440"/>
<reference evidence="2 3" key="1">
    <citation type="submission" date="2013-04" db="EMBL/GenBank/DDBJ databases">
        <title>The Genome Sequence of Treponema maltophilum ATCC 51939.</title>
        <authorList>
            <consortium name="The Broad Institute Genomics Platform"/>
            <person name="Earl A."/>
            <person name="Ward D."/>
            <person name="Feldgarden M."/>
            <person name="Gevers D."/>
            <person name="Leonetti C."/>
            <person name="Blanton J.M."/>
            <person name="Dewhirst F.E."/>
            <person name="Izard J."/>
            <person name="Walker B."/>
            <person name="Young S."/>
            <person name="Zeng Q."/>
            <person name="Gargeya S."/>
            <person name="Fitzgerald M."/>
            <person name="Haas B."/>
            <person name="Abouelleil A."/>
            <person name="Allen A.W."/>
            <person name="Alvarado L."/>
            <person name="Arachchi H.M."/>
            <person name="Berlin A.M."/>
            <person name="Chapman S.B."/>
            <person name="Gainer-Dewar J."/>
            <person name="Goldberg J."/>
            <person name="Griggs A."/>
            <person name="Gujja S."/>
            <person name="Hansen M."/>
            <person name="Howarth C."/>
            <person name="Imamovic A."/>
            <person name="Ireland A."/>
            <person name="Larimer J."/>
            <person name="McCowan C."/>
            <person name="Murphy C."/>
            <person name="Pearson M."/>
            <person name="Poon T.W."/>
            <person name="Priest M."/>
            <person name="Roberts A."/>
            <person name="Saif S."/>
            <person name="Shea T."/>
            <person name="Sisk P."/>
            <person name="Sykes S."/>
            <person name="Wortman J."/>
            <person name="Nusbaum C."/>
            <person name="Birren B."/>
        </authorList>
    </citation>
    <scope>NUCLEOTIDE SEQUENCE [LARGE SCALE GENOMIC DNA]</scope>
    <source>
        <strain evidence="2 3">ATCC 51939</strain>
    </source>
</reference>
<dbReference type="HOGENOM" id="CLU_831387_0_0_12"/>
<evidence type="ECO:0000256" key="1">
    <source>
        <dbReference type="SAM" id="Phobius"/>
    </source>
</evidence>
<proteinExistence type="predicted"/>
<dbReference type="OrthoDB" id="361369at2"/>